<dbReference type="GO" id="GO:0046872">
    <property type="term" value="F:metal ion binding"/>
    <property type="evidence" value="ECO:0007669"/>
    <property type="project" value="InterPro"/>
</dbReference>
<dbReference type="InterPro" id="IPR044929">
    <property type="entry name" value="DNA/RNA_non-sp_Endonuclease_sf"/>
</dbReference>
<accession>A0A481YRK6</accession>
<keyword evidence="1" id="KW-0812">Transmembrane</keyword>
<dbReference type="InterPro" id="IPR001604">
    <property type="entry name" value="Endo_G_ENPP1-like_dom"/>
</dbReference>
<keyword evidence="1" id="KW-1133">Transmembrane helix</keyword>
<gene>
    <name evidence="3" type="ORF">LCDPAC02_02950</name>
</gene>
<dbReference type="GO" id="GO:0016787">
    <property type="term" value="F:hydrolase activity"/>
    <property type="evidence" value="ECO:0007669"/>
    <property type="project" value="InterPro"/>
</dbReference>
<dbReference type="SUPFAM" id="SSF54060">
    <property type="entry name" value="His-Me finger endonucleases"/>
    <property type="match status" value="1"/>
</dbReference>
<keyword evidence="3" id="KW-0255">Endonuclease</keyword>
<keyword evidence="1" id="KW-0472">Membrane</keyword>
<name>A0A481YRK6_9VIRU</name>
<feature type="transmembrane region" description="Helical" evidence="1">
    <location>
        <begin position="231"/>
        <end position="254"/>
    </location>
</feature>
<sequence>MYKLLIFLFILQVSSYEIKFLKKFEYLENNEFKFGIDFNFEINQPRFVWYIQPESRTGKGCNECGKCGKVGKCIKGNNFKVERNFENPIKHADYNNILYIERGHLVPGTDFGCITYVISNAIPQYSKFNQGIWLKSEMYIRCNYVGKLVIKTCSNIEGEYINTRTGKRLFVPKYCYFIVLDNYEIYENKIIGDIIDNYRLENSKSLSCKDFKSCSIRDLPDYLTENIDYKLIIFIISCVLIGLVFIVIFSITIYNKICKCKYEIWENEYFTNDETEV</sequence>
<evidence type="ECO:0000313" key="3">
    <source>
        <dbReference type="EMBL" id="QBK85096.1"/>
    </source>
</evidence>
<proteinExistence type="predicted"/>
<dbReference type="GO" id="GO:0003676">
    <property type="term" value="F:nucleic acid binding"/>
    <property type="evidence" value="ECO:0007669"/>
    <property type="project" value="InterPro"/>
</dbReference>
<reference evidence="3" key="1">
    <citation type="journal article" date="2019" name="MBio">
        <title>Virus Genomes from Deep Sea Sediments Expand the Ocean Megavirome and Support Independent Origins of Viral Gigantism.</title>
        <authorList>
            <person name="Backstrom D."/>
            <person name="Yutin N."/>
            <person name="Jorgensen S.L."/>
            <person name="Dharamshi J."/>
            <person name="Homa F."/>
            <person name="Zaremba-Niedwiedzka K."/>
            <person name="Spang A."/>
            <person name="Wolf Y.I."/>
            <person name="Koonin E.V."/>
            <person name="Ettema T.J."/>
        </authorList>
    </citation>
    <scope>NUCLEOTIDE SEQUENCE</scope>
</reference>
<dbReference type="Pfam" id="PF01223">
    <property type="entry name" value="Endonuclease_NS"/>
    <property type="match status" value="1"/>
</dbReference>
<keyword evidence="3" id="KW-0540">Nuclease</keyword>
<dbReference type="Gene3D" id="3.40.570.10">
    <property type="entry name" value="Extracellular Endonuclease, subunit A"/>
    <property type="match status" value="1"/>
</dbReference>
<dbReference type="GO" id="GO:0004519">
    <property type="term" value="F:endonuclease activity"/>
    <property type="evidence" value="ECO:0007669"/>
    <property type="project" value="UniProtKB-KW"/>
</dbReference>
<dbReference type="InterPro" id="IPR044925">
    <property type="entry name" value="His-Me_finger_sf"/>
</dbReference>
<feature type="domain" description="DNA/RNA non-specific endonuclease/pyrophosphatase/phosphodiesterase" evidence="2">
    <location>
        <begin position="75"/>
        <end position="184"/>
    </location>
</feature>
<evidence type="ECO:0000256" key="1">
    <source>
        <dbReference type="SAM" id="Phobius"/>
    </source>
</evidence>
<organism evidence="3">
    <name type="scientific">Pithovirus LCDPAC02</name>
    <dbReference type="NCBI Taxonomy" id="2506601"/>
    <lineage>
        <taxon>Viruses</taxon>
        <taxon>Pithoviruses</taxon>
    </lineage>
</organism>
<protein>
    <submittedName>
        <fullName evidence="3">DNA/RNA non-specific endonuclease</fullName>
    </submittedName>
</protein>
<evidence type="ECO:0000259" key="2">
    <source>
        <dbReference type="Pfam" id="PF01223"/>
    </source>
</evidence>
<keyword evidence="3" id="KW-0378">Hydrolase</keyword>
<dbReference type="EMBL" id="MK500302">
    <property type="protein sequence ID" value="QBK85096.1"/>
    <property type="molecule type" value="Genomic_DNA"/>
</dbReference>